<proteinExistence type="predicted"/>
<dbReference type="EMBL" id="AJ965256">
    <property type="protein sequence ID" value="CAI82530.1"/>
    <property type="molecule type" value="Genomic_DNA"/>
</dbReference>
<gene>
    <name evidence="1" type="ordered locus">cbdbA302</name>
</gene>
<sequence length="34" mass="3907">MRSIIYNQSNPLVNLTNGWYLCILSILSLEIQPV</sequence>
<accession>A0A916P3I3</accession>
<reference evidence="1 2" key="1">
    <citation type="journal article" date="2005" name="Nat. Biotechnol.">
        <title>Genome sequence of the chlorinated compound-respiring bacterium Dehalococcoides species strain CBDB1.</title>
        <authorList>
            <person name="Kube M."/>
            <person name="Beck A."/>
            <person name="Zinder S.H."/>
            <person name="Kuhl H."/>
            <person name="Reinhardt R."/>
            <person name="Adrian L."/>
        </authorList>
    </citation>
    <scope>NUCLEOTIDE SEQUENCE [LARGE SCALE GENOMIC DNA]</scope>
    <source>
        <strain evidence="1 2">CBDB1</strain>
    </source>
</reference>
<evidence type="ECO:0000313" key="1">
    <source>
        <dbReference type="EMBL" id="CAI82530.1"/>
    </source>
</evidence>
<keyword evidence="2" id="KW-1185">Reference proteome</keyword>
<dbReference type="Proteomes" id="UP000000433">
    <property type="component" value="Chromosome"/>
</dbReference>
<dbReference type="AlphaFoldDB" id="A0A916P3I3"/>
<protein>
    <submittedName>
        <fullName evidence="1">Uncharacterized protein</fullName>
    </submittedName>
</protein>
<name>A0A916P3I3_DEHMC</name>
<dbReference type="KEGG" id="deh:cbdbA302"/>
<organism evidence="1 2">
    <name type="scientific">Dehalococcoides mccartyi (strain CBDB1)</name>
    <dbReference type="NCBI Taxonomy" id="255470"/>
    <lineage>
        <taxon>Bacteria</taxon>
        <taxon>Bacillati</taxon>
        <taxon>Chloroflexota</taxon>
        <taxon>Dehalococcoidia</taxon>
        <taxon>Dehalococcoidales</taxon>
        <taxon>Dehalococcoidaceae</taxon>
        <taxon>Dehalococcoides</taxon>
    </lineage>
</organism>
<evidence type="ECO:0000313" key="2">
    <source>
        <dbReference type="Proteomes" id="UP000000433"/>
    </source>
</evidence>